<feature type="domain" description="RRM" evidence="7">
    <location>
        <begin position="512"/>
        <end position="580"/>
    </location>
</feature>
<name>A0A6A4KTR8_9ERIC</name>
<accession>A0A6A4KTR8</accession>
<dbReference type="InterPro" id="IPR000504">
    <property type="entry name" value="RRM_dom"/>
</dbReference>
<proteinExistence type="inferred from homology"/>
<keyword evidence="3 5" id="KW-0694">RNA-binding</keyword>
<evidence type="ECO:0000259" key="7">
    <source>
        <dbReference type="PROSITE" id="PS50102"/>
    </source>
</evidence>
<dbReference type="EMBL" id="QEFC01003798">
    <property type="protein sequence ID" value="KAE9446198.1"/>
    <property type="molecule type" value="Genomic_DNA"/>
</dbReference>
<reference evidence="8 9" key="1">
    <citation type="journal article" date="2019" name="Genome Biol. Evol.">
        <title>The Rhododendron genome and chromosomal organization provide insight into shared whole-genome duplications across the heath family (Ericaceae).</title>
        <authorList>
            <person name="Soza V.L."/>
            <person name="Lindsley D."/>
            <person name="Waalkes A."/>
            <person name="Ramage E."/>
            <person name="Patwardhan R.P."/>
            <person name="Burton J.N."/>
            <person name="Adey A."/>
            <person name="Kumar A."/>
            <person name="Qiu R."/>
            <person name="Shendure J."/>
            <person name="Hall B."/>
        </authorList>
    </citation>
    <scope>NUCLEOTIDE SEQUENCE [LARGE SCALE GENOMIC DNA]</scope>
    <source>
        <strain evidence="8">RSF 1966-606</strain>
    </source>
</reference>
<feature type="region of interest" description="Disordered" evidence="6">
    <location>
        <begin position="1"/>
        <end position="204"/>
    </location>
</feature>
<evidence type="ECO:0000256" key="5">
    <source>
        <dbReference type="PROSITE-ProRule" id="PRU00176"/>
    </source>
</evidence>
<dbReference type="PROSITE" id="PS50102">
    <property type="entry name" value="RRM"/>
    <property type="match status" value="2"/>
</dbReference>
<feature type="region of interest" description="Disordered" evidence="6">
    <location>
        <begin position="577"/>
        <end position="711"/>
    </location>
</feature>
<keyword evidence="9" id="KW-1185">Reference proteome</keyword>
<dbReference type="InterPro" id="IPR035979">
    <property type="entry name" value="RBD_domain_sf"/>
</dbReference>
<dbReference type="OrthoDB" id="442677at2759"/>
<dbReference type="CDD" id="cd12394">
    <property type="entry name" value="RRM1_RBM34"/>
    <property type="match status" value="1"/>
</dbReference>
<dbReference type="Gene3D" id="3.30.70.330">
    <property type="match status" value="2"/>
</dbReference>
<dbReference type="SUPFAM" id="SSF54928">
    <property type="entry name" value="RNA-binding domain, RBD"/>
    <property type="match status" value="2"/>
</dbReference>
<evidence type="ECO:0000256" key="4">
    <source>
        <dbReference type="ARBA" id="ARBA00023242"/>
    </source>
</evidence>
<dbReference type="PANTHER" id="PTHR23236:SF25">
    <property type="entry name" value="RNA-BINDING PROTEIN 34"/>
    <property type="match status" value="1"/>
</dbReference>
<evidence type="ECO:0000313" key="9">
    <source>
        <dbReference type="Proteomes" id="UP000428333"/>
    </source>
</evidence>
<sequence>MAKKPKNPATTNANTNSVPTSGNIFETLFGSVGEHHTPPSLFSDTNPFRRKPTVPSQPPNQQNQQVGSVLGSAGNPSNGVDGNPSFVEVKEKKRKNKEKKKPCSDAGLIGESYENHLEINKSNVGFGSDEGFGKDRNGEDGNPSFVELKKKKRKSKEKKEPGLDSGSLDETPETHLETKKSKMSGVKSRNFGVESEEGGGGKDLGMEVEAVQEQGEGKNQNVGVEVKGMDRKKKKKRKRDEVVAEYEARRYGVNDGGGEGELGGKVVGEKRKKADDTIDAVVSKEGFDDEAKLIRTVFVGNLPLKVKKKALFREFSQFGEVDSVRIRSVPLLDTKTPRKGAIIQKKINDAVDSVHAYIVFKTEQAAEASLAHNMSVVGGNHIRVDRACPPRKKIKGENAPLYDNKRTVFVVAPPIETQSIRRNPALQKKPSQFRVQAPTSGSRKTCDDGHRRSEKDQQWLMRVEKDWVSVGRVCLIPTSATKIWVRLVQLRNGPRRADKTRRCLKVVDEDWDEEIYQLFSGIKELESSIEAIRVVRDPGTSMGKGIAYILFKTRGAANLVVKKRSLKLRDRELRLSHARSDVTPSKRKNQSPGGANNFPTKKLAVDSRTPYSHNNVNTKASTSYQGLRGSKSGVQKKVPTKKIVEAVKFKSRTQKRDKREEGKGKRPSVAARKAKALKVGGGSSKQTGKKRKMESRTPQSARFNKKTKISK</sequence>
<comment type="subcellular location">
    <subcellularLocation>
        <location evidence="1">Nucleus</location>
        <location evidence="1">Nucleolus</location>
    </subcellularLocation>
</comment>
<dbReference type="GO" id="GO:0003723">
    <property type="term" value="F:RNA binding"/>
    <property type="evidence" value="ECO:0007669"/>
    <property type="project" value="UniProtKB-UniRule"/>
</dbReference>
<dbReference type="Proteomes" id="UP000428333">
    <property type="component" value="Linkage Group LG13"/>
</dbReference>
<dbReference type="Pfam" id="PF00076">
    <property type="entry name" value="RRM_1"/>
    <property type="match status" value="1"/>
</dbReference>
<feature type="compositionally biased region" description="Low complexity" evidence="6">
    <location>
        <begin position="7"/>
        <end position="16"/>
    </location>
</feature>
<dbReference type="InterPro" id="IPR012677">
    <property type="entry name" value="Nucleotide-bd_a/b_plait_sf"/>
</dbReference>
<evidence type="ECO:0000256" key="2">
    <source>
        <dbReference type="ARBA" id="ARBA00007077"/>
    </source>
</evidence>
<feature type="compositionally biased region" description="Basic and acidic residues" evidence="6">
    <location>
        <begin position="444"/>
        <end position="453"/>
    </location>
</feature>
<comment type="similarity">
    <text evidence="2">Belongs to the RRM RBM34 family.</text>
</comment>
<dbReference type="SMART" id="SM00360">
    <property type="entry name" value="RRM"/>
    <property type="match status" value="2"/>
</dbReference>
<dbReference type="PANTHER" id="PTHR23236">
    <property type="entry name" value="EUKARYOTIC TRANSLATION INITIATION FACTOR 4B/4H"/>
    <property type="match status" value="1"/>
</dbReference>
<feature type="domain" description="RRM" evidence="7">
    <location>
        <begin position="295"/>
        <end position="389"/>
    </location>
</feature>
<dbReference type="AlphaFoldDB" id="A0A6A4KTR8"/>
<evidence type="ECO:0000256" key="1">
    <source>
        <dbReference type="ARBA" id="ARBA00004604"/>
    </source>
</evidence>
<feature type="compositionally biased region" description="Polar residues" evidence="6">
    <location>
        <begin position="430"/>
        <end position="443"/>
    </location>
</feature>
<comment type="caution">
    <text evidence="8">The sequence shown here is derived from an EMBL/GenBank/DDBJ whole genome shotgun (WGS) entry which is preliminary data.</text>
</comment>
<evidence type="ECO:0000256" key="3">
    <source>
        <dbReference type="ARBA" id="ARBA00022884"/>
    </source>
</evidence>
<feature type="compositionally biased region" description="Polar residues" evidence="6">
    <location>
        <begin position="609"/>
        <end position="625"/>
    </location>
</feature>
<feature type="compositionally biased region" description="Polar residues" evidence="6">
    <location>
        <begin position="590"/>
        <end position="599"/>
    </location>
</feature>
<organism evidence="8 9">
    <name type="scientific">Rhododendron williamsianum</name>
    <dbReference type="NCBI Taxonomy" id="262921"/>
    <lineage>
        <taxon>Eukaryota</taxon>
        <taxon>Viridiplantae</taxon>
        <taxon>Streptophyta</taxon>
        <taxon>Embryophyta</taxon>
        <taxon>Tracheophyta</taxon>
        <taxon>Spermatophyta</taxon>
        <taxon>Magnoliopsida</taxon>
        <taxon>eudicotyledons</taxon>
        <taxon>Gunneridae</taxon>
        <taxon>Pentapetalae</taxon>
        <taxon>asterids</taxon>
        <taxon>Ericales</taxon>
        <taxon>Ericaceae</taxon>
        <taxon>Ericoideae</taxon>
        <taxon>Rhodoreae</taxon>
        <taxon>Rhododendron</taxon>
    </lineage>
</organism>
<dbReference type="GO" id="GO:0005730">
    <property type="term" value="C:nucleolus"/>
    <property type="evidence" value="ECO:0007669"/>
    <property type="project" value="UniProtKB-SubCell"/>
</dbReference>
<evidence type="ECO:0000313" key="8">
    <source>
        <dbReference type="EMBL" id="KAE9446198.1"/>
    </source>
</evidence>
<feature type="non-terminal residue" evidence="8">
    <location>
        <position position="1"/>
    </location>
</feature>
<gene>
    <name evidence="8" type="ORF">C3L33_21903</name>
</gene>
<feature type="region of interest" description="Disordered" evidence="6">
    <location>
        <begin position="430"/>
        <end position="453"/>
    </location>
</feature>
<protein>
    <recommendedName>
        <fullName evidence="7">RRM domain-containing protein</fullName>
    </recommendedName>
</protein>
<keyword evidence="4" id="KW-0539">Nucleus</keyword>
<evidence type="ECO:0000256" key="6">
    <source>
        <dbReference type="SAM" id="MobiDB-lite"/>
    </source>
</evidence>